<gene>
    <name evidence="3" type="ORF">CRM22_002861</name>
</gene>
<evidence type="ECO:0000256" key="2">
    <source>
        <dbReference type="SAM" id="MobiDB-lite"/>
    </source>
</evidence>
<feature type="coiled-coil region" evidence="1">
    <location>
        <begin position="513"/>
        <end position="546"/>
    </location>
</feature>
<feature type="non-terminal residue" evidence="3">
    <location>
        <position position="1"/>
    </location>
</feature>
<feature type="region of interest" description="Disordered" evidence="2">
    <location>
        <begin position="372"/>
        <end position="403"/>
    </location>
</feature>
<sequence>VPSSPVQSCTVLHSRVPPRPALNPWPITTNECAECSAGRRFRFFRPLLNPFVLMSGKDASSLNANGRLREIQASIAEGRMMLQVLRSLPASENNNAFISRFEELVSRLEKYKVANSEMHTPDIQSQLDTLREKQENIRKLLSQTAEDFQAALSPGVQLPGSSQQQLSNSAAELLSKFSSLVTEGNARGNGGTFGATANGDLVAQPNGDQTDVSGATSAQHRDASSNEPNKERESADSKLPTSASQTKWAPLFAIQVTKLTDLIEDSKRFESMVDRLLEITRRARLTEASQFLSDIVSRFHELQKSFFSLRDRYETTGDDSQQSDETRAEQLSGLQEFLTKLEQNMETTKECFFTVYHLVKTSIEQNMANGSLCEAPEDEDDDLQPPHRNATSTTTDQTELTNTQTTVPSYEASLEAQKAHLAALQAQTMTEREEIGRLLKQRDELAERLRTLRAAALSASQAVDREVEESGEQTGTEHTTEPFQPKAPAASPDAESEIDGSSLEALGLSPIMLAQLEAKRRELSDLRAQLALLRKAEQQMASLTASGLAILDDNDDDVEKLNESNSRRERSNRPSPSPASYAVRSCVSGRKASKHSEVAVSAAGPAALSVPQKLDTVTFQQPEVTDNTALLYENIREARIRLEAERGKASPAVDGAETTKHSVSAAVGAGRASVATSHDLTTLATWGGSSPVASSSVGSPGPQAEEDERTCSSYTIPRMSDASQPNSRTVPNQVPLLSTDTPKSTVDRSTITKQSVPCPDLSPQSASTGVVNHLHPEDGCLTMPQLGRSPSPPNGTIFAAASATGSQLLSDESKYFVPITGNAGLSFIPSSTISVQTSAIEERLTRLEATVSQLCQLCRFLTLENQQLRVSTMNLLLHQGRPLHSVDLTTSDANALASGVLSNTSSVCPTPIGFASIPFANMPSSGIYAVSATADQKESSVPAQCDNLQSSLAQLMQQQLHCLQLQQQQFQRILQTQRGTSKPQNLQPPVPVQFIPPYHPSSQFIQPPTSAAHPVGFPSYIANSAIDLPSAGISWPTPSLPNLAFPGFAGAQISAAQPLLPVASSSTRVQQSQQPIVDPYGNLLSPLSSVHGLNTAQPDTSGLPNQIWITSNLNSGRNHL</sequence>
<dbReference type="OrthoDB" id="6266544at2759"/>
<organism evidence="3 4">
    <name type="scientific">Opisthorchis felineus</name>
    <dbReference type="NCBI Taxonomy" id="147828"/>
    <lineage>
        <taxon>Eukaryota</taxon>
        <taxon>Metazoa</taxon>
        <taxon>Spiralia</taxon>
        <taxon>Lophotrochozoa</taxon>
        <taxon>Platyhelminthes</taxon>
        <taxon>Trematoda</taxon>
        <taxon>Digenea</taxon>
        <taxon>Opisthorchiida</taxon>
        <taxon>Opisthorchiata</taxon>
        <taxon>Opisthorchiidae</taxon>
        <taxon>Opisthorchis</taxon>
    </lineage>
</organism>
<feature type="compositionally biased region" description="Basic and acidic residues" evidence="2">
    <location>
        <begin position="219"/>
        <end position="236"/>
    </location>
</feature>
<feature type="region of interest" description="Disordered" evidence="2">
    <location>
        <begin position="457"/>
        <end position="499"/>
    </location>
</feature>
<comment type="caution">
    <text evidence="3">The sequence shown here is derived from an EMBL/GenBank/DDBJ whole genome shotgun (WGS) entry which is preliminary data.</text>
</comment>
<feature type="compositionally biased region" description="Polar residues" evidence="2">
    <location>
        <begin position="711"/>
        <end position="748"/>
    </location>
</feature>
<reference evidence="3 4" key="1">
    <citation type="journal article" date="2019" name="BMC Genomics">
        <title>New insights from Opisthorchis felineus genome: update on genomics of the epidemiologically important liver flukes.</title>
        <authorList>
            <person name="Ershov N.I."/>
            <person name="Mordvinov V.A."/>
            <person name="Prokhortchouk E.B."/>
            <person name="Pakharukova M.Y."/>
            <person name="Gunbin K.V."/>
            <person name="Ustyantsev K."/>
            <person name="Genaev M.A."/>
            <person name="Blinov A.G."/>
            <person name="Mazur A."/>
            <person name="Boulygina E."/>
            <person name="Tsygankova S."/>
            <person name="Khrameeva E."/>
            <person name="Chekanov N."/>
            <person name="Fan G."/>
            <person name="Xiao A."/>
            <person name="Zhang H."/>
            <person name="Xu X."/>
            <person name="Yang H."/>
            <person name="Solovyev V."/>
            <person name="Lee S.M."/>
            <person name="Liu X."/>
            <person name="Afonnikov D.A."/>
            <person name="Skryabin K.G."/>
        </authorList>
    </citation>
    <scope>NUCLEOTIDE SEQUENCE [LARGE SCALE GENOMIC DNA]</scope>
    <source>
        <strain evidence="3">AK-0245</strain>
        <tissue evidence="3">Whole organism</tissue>
    </source>
</reference>
<protein>
    <submittedName>
        <fullName evidence="3">Uncharacterized protein</fullName>
    </submittedName>
</protein>
<evidence type="ECO:0000313" key="3">
    <source>
        <dbReference type="EMBL" id="TGZ71044.1"/>
    </source>
</evidence>
<dbReference type="AlphaFoldDB" id="A0A4V3SG61"/>
<keyword evidence="1" id="KW-0175">Coiled coil</keyword>
<accession>A0A4V3SG61</accession>
<feature type="region of interest" description="Disordered" evidence="2">
    <location>
        <begin position="559"/>
        <end position="587"/>
    </location>
</feature>
<proteinExistence type="predicted"/>
<keyword evidence="4" id="KW-1185">Reference proteome</keyword>
<feature type="region of interest" description="Disordered" evidence="2">
    <location>
        <begin position="191"/>
        <end position="242"/>
    </location>
</feature>
<evidence type="ECO:0000313" key="4">
    <source>
        <dbReference type="Proteomes" id="UP000308267"/>
    </source>
</evidence>
<evidence type="ECO:0000256" key="1">
    <source>
        <dbReference type="SAM" id="Coils"/>
    </source>
</evidence>
<feature type="compositionally biased region" description="Polar residues" evidence="2">
    <location>
        <begin position="206"/>
        <end position="218"/>
    </location>
</feature>
<feature type="compositionally biased region" description="Low complexity" evidence="2">
    <location>
        <begin position="687"/>
        <end position="702"/>
    </location>
</feature>
<feature type="compositionally biased region" description="Basic and acidic residues" evidence="2">
    <location>
        <begin position="559"/>
        <end position="572"/>
    </location>
</feature>
<dbReference type="Proteomes" id="UP000308267">
    <property type="component" value="Unassembled WGS sequence"/>
</dbReference>
<name>A0A4V3SG61_OPIFE</name>
<dbReference type="EMBL" id="SJOL01004932">
    <property type="protein sequence ID" value="TGZ71044.1"/>
    <property type="molecule type" value="Genomic_DNA"/>
</dbReference>
<feature type="compositionally biased region" description="Low complexity" evidence="2">
    <location>
        <begin position="391"/>
        <end position="403"/>
    </location>
</feature>
<feature type="region of interest" description="Disordered" evidence="2">
    <location>
        <begin position="686"/>
        <end position="748"/>
    </location>
</feature>